<gene>
    <name evidence="1" type="ORF">ATY89_04010</name>
    <name evidence="2" type="ORF">ATZ20_07035</name>
</gene>
<protein>
    <recommendedName>
        <fullName evidence="5">Calcineurin-like phosphoesterase domain-containing protein</fullName>
    </recommendedName>
</protein>
<proteinExistence type="predicted"/>
<organism evidence="2 3">
    <name type="scientific">Sulfolobus acidocaldarius</name>
    <dbReference type="NCBI Taxonomy" id="2285"/>
    <lineage>
        <taxon>Archaea</taxon>
        <taxon>Thermoproteota</taxon>
        <taxon>Thermoprotei</taxon>
        <taxon>Sulfolobales</taxon>
        <taxon>Sulfolobaceae</taxon>
        <taxon>Sulfolobus</taxon>
    </lineage>
</organism>
<evidence type="ECO:0000313" key="3">
    <source>
        <dbReference type="Proteomes" id="UP000060043"/>
    </source>
</evidence>
<dbReference type="EMBL" id="CP013694">
    <property type="protein sequence ID" value="ALU29183.1"/>
    <property type="molecule type" value="Genomic_DNA"/>
</dbReference>
<evidence type="ECO:0000313" key="1">
    <source>
        <dbReference type="EMBL" id="ALU29183.1"/>
    </source>
</evidence>
<evidence type="ECO:0008006" key="5">
    <source>
        <dbReference type="Google" id="ProtNLM"/>
    </source>
</evidence>
<dbReference type="Proteomes" id="UP000060043">
    <property type="component" value="Chromosome"/>
</dbReference>
<reference evidence="3 4" key="1">
    <citation type="submission" date="2015-12" db="EMBL/GenBank/DDBJ databases">
        <title>A stable core within a dynamic pangenome in Sulfolobus acidocaldarius.</title>
        <authorList>
            <person name="Anderson R."/>
            <person name="Kouris A."/>
            <person name="Seward C."/>
            <person name="Campbell K."/>
            <person name="Whitaker R."/>
        </authorList>
    </citation>
    <scope>NUCLEOTIDE SEQUENCE [LARGE SCALE GENOMIC DNA]</scope>
    <source>
        <strain evidence="1 4">GG12-C01-09</strain>
        <strain evidence="2 3">NG05B_CO5_07</strain>
    </source>
</reference>
<dbReference type="Proteomes" id="UP000065473">
    <property type="component" value="Chromosome"/>
</dbReference>
<evidence type="ECO:0000313" key="2">
    <source>
        <dbReference type="EMBL" id="ALU31910.1"/>
    </source>
</evidence>
<accession>A0A0U3H367</accession>
<dbReference type="EMBL" id="CP013695">
    <property type="protein sequence ID" value="ALU31910.1"/>
    <property type="molecule type" value="Genomic_DNA"/>
</dbReference>
<name>A0A0U3H367_9CREN</name>
<dbReference type="STRING" id="1435377.SUSAZ_02345"/>
<dbReference type="SUPFAM" id="SSF56300">
    <property type="entry name" value="Metallo-dependent phosphatases"/>
    <property type="match status" value="1"/>
</dbReference>
<dbReference type="AlphaFoldDB" id="A0A0U3H367"/>
<sequence length="151" mass="17100">MALITRLPCENSLIEKINSLNVDYVVGLGDVECPQFLRDFYGILGEMDNITTMKYLKNTGKLIESSFLTFSTNFSNITITHFPPRLEYGSLIVRNQILTNSPKIVFHGHSEVQKIYNLGLTKIVSIGSGEKGYYVIYDSNMNEIILKRSSH</sequence>
<dbReference type="InterPro" id="IPR029052">
    <property type="entry name" value="Metallo-depent_PP-like"/>
</dbReference>
<dbReference type="OrthoDB" id="50367at2157"/>
<dbReference type="Gene3D" id="3.60.21.10">
    <property type="match status" value="1"/>
</dbReference>
<dbReference type="PaxDb" id="1435377-SUSAZ_02345"/>
<evidence type="ECO:0000313" key="4">
    <source>
        <dbReference type="Proteomes" id="UP000065473"/>
    </source>
</evidence>